<dbReference type="CDD" id="cd16027">
    <property type="entry name" value="SGSH"/>
    <property type="match status" value="1"/>
</dbReference>
<accession>A0A1W6LKU3</accession>
<sequence length="604" mass="69025">MHSRRDFLKFVGLAVSGLCFKSSLASDVKNVNNNQLNILLITADDMAYDTPGCFGGNIPNVTPNLDRLAGQGMIFKKAHVNVAVCTPSRSVIQTGRYQHNNGVMEFQLIDNKVPTLTECLHDDGYLNGIIGKATIGGHGPNFENFGDTYKGHWDYLIAGDIDNNFGRNPQLFYEQSNGFFKKANSLGKPFFLMANSHDPHRPFFGSEKEKKNWWIAKSNPAPSKIFTEEEIKVPPFLPDLPEIKKELAQYYSSSRRCDDSIGQVLKSLDDNGLTENTLVMFLSDNGMAFPFAKTNCYLFSTRTPWIIRLPGKIEPGSINESDFISTVDYMPTVLDAVGVKKPEGMDGRSFLPLLKGKPQFDRDAVFTQYNAGSGYVNYNGHGPYRFFTMRCIQTERFGYIFNPWAVTDRHFHTDTHHGLTFSAMKKAAEKDPQLKARISMLMQRTLEEFYDFKNDPAARRNLINDSVYFEKINELRNRLKNWMIETNDPALKAFEQRADVNELEKFMSKQESSSNEYWKGRIAEYKNTIINWENKSSTGIFNIKFKKKADLRVVVRSWGGKTVFDSRTLKEDRLVVDISNYPKGEYIMVLWINEKNLVKKISYQ</sequence>
<dbReference type="Gene3D" id="3.40.720.10">
    <property type="entry name" value="Alkaline Phosphatase, subunit A"/>
    <property type="match status" value="1"/>
</dbReference>
<dbReference type="STRING" id="1941349.STSP1_00800"/>
<dbReference type="EMBL" id="CP021023">
    <property type="protein sequence ID" value="ARN56418.1"/>
    <property type="molecule type" value="Genomic_DNA"/>
</dbReference>
<dbReference type="EC" id="3.1.6.1" evidence="2"/>
<dbReference type="AlphaFoldDB" id="A0A1W6LKU3"/>
<dbReference type="KEGG" id="pbp:STSP1_00800"/>
<proteinExistence type="predicted"/>
<dbReference type="SUPFAM" id="SSF53649">
    <property type="entry name" value="Alkaline phosphatase-like"/>
    <property type="match status" value="1"/>
</dbReference>
<evidence type="ECO:0000313" key="3">
    <source>
        <dbReference type="Proteomes" id="UP000193334"/>
    </source>
</evidence>
<evidence type="ECO:0000259" key="1">
    <source>
        <dbReference type="Pfam" id="PF00884"/>
    </source>
</evidence>
<evidence type="ECO:0000313" key="2">
    <source>
        <dbReference type="EMBL" id="ARN56418.1"/>
    </source>
</evidence>
<dbReference type="RefSeq" id="WP_085755113.1">
    <property type="nucleotide sequence ID" value="NZ_CP021023.1"/>
</dbReference>
<keyword evidence="2" id="KW-0378">Hydrolase</keyword>
<keyword evidence="3" id="KW-1185">Reference proteome</keyword>
<reference evidence="3" key="1">
    <citation type="submission" date="2017-04" db="EMBL/GenBank/DDBJ databases">
        <title>Comparative genomics and description of representatives of a novel lineage of planctomycetes thriving in anoxic sediments.</title>
        <authorList>
            <person name="Spring S."/>
            <person name="Bunk B."/>
            <person name="Sproer C."/>
        </authorList>
    </citation>
    <scope>NUCLEOTIDE SEQUENCE [LARGE SCALE GENOMIC DNA]</scope>
    <source>
        <strain evidence="3">ST-PulAB-D4</strain>
    </source>
</reference>
<dbReference type="InterPro" id="IPR017850">
    <property type="entry name" value="Alkaline_phosphatase_core_sf"/>
</dbReference>
<dbReference type="Pfam" id="PF00884">
    <property type="entry name" value="Sulfatase"/>
    <property type="match status" value="1"/>
</dbReference>
<gene>
    <name evidence="2" type="ORF">STSP1_00800</name>
</gene>
<dbReference type="Proteomes" id="UP000193334">
    <property type="component" value="Chromosome"/>
</dbReference>
<dbReference type="PANTHER" id="PTHR43751:SF1">
    <property type="entry name" value="SULFATASE ATSG-RELATED"/>
    <property type="match status" value="1"/>
</dbReference>
<protein>
    <submittedName>
        <fullName evidence="2">Arylsulfatase</fullName>
        <ecNumber evidence="2">3.1.6.1</ecNumber>
    </submittedName>
</protein>
<dbReference type="InterPro" id="IPR000917">
    <property type="entry name" value="Sulfatase_N"/>
</dbReference>
<name>A0A1W6LKU3_9BACT</name>
<feature type="domain" description="Sulfatase N-terminal" evidence="1">
    <location>
        <begin position="37"/>
        <end position="339"/>
    </location>
</feature>
<dbReference type="InterPro" id="IPR052701">
    <property type="entry name" value="GAG_Ulvan_Degrading_Sulfatases"/>
</dbReference>
<dbReference type="PANTHER" id="PTHR43751">
    <property type="entry name" value="SULFATASE"/>
    <property type="match status" value="1"/>
</dbReference>
<organism evidence="2 3">
    <name type="scientific">Sedimentisphaera salicampi</name>
    <dbReference type="NCBI Taxonomy" id="1941349"/>
    <lineage>
        <taxon>Bacteria</taxon>
        <taxon>Pseudomonadati</taxon>
        <taxon>Planctomycetota</taxon>
        <taxon>Phycisphaerae</taxon>
        <taxon>Sedimentisphaerales</taxon>
        <taxon>Sedimentisphaeraceae</taxon>
        <taxon>Sedimentisphaera</taxon>
    </lineage>
</organism>
<dbReference type="GO" id="GO:0004065">
    <property type="term" value="F:arylsulfatase activity"/>
    <property type="evidence" value="ECO:0007669"/>
    <property type="project" value="UniProtKB-EC"/>
</dbReference>